<feature type="region of interest" description="Disordered" evidence="2">
    <location>
        <begin position="1"/>
        <end position="21"/>
    </location>
</feature>
<dbReference type="AlphaFoldDB" id="A0A5P1F9W8"/>
<accession>A0A5P1F9W8</accession>
<dbReference type="SMART" id="SM00256">
    <property type="entry name" value="FBOX"/>
    <property type="match status" value="1"/>
</dbReference>
<dbReference type="PANTHER" id="PTHR31672">
    <property type="entry name" value="BNACNNG10540D PROTEIN"/>
    <property type="match status" value="1"/>
</dbReference>
<organism evidence="4 5">
    <name type="scientific">Asparagus officinalis</name>
    <name type="common">Garden asparagus</name>
    <dbReference type="NCBI Taxonomy" id="4686"/>
    <lineage>
        <taxon>Eukaryota</taxon>
        <taxon>Viridiplantae</taxon>
        <taxon>Streptophyta</taxon>
        <taxon>Embryophyta</taxon>
        <taxon>Tracheophyta</taxon>
        <taxon>Spermatophyta</taxon>
        <taxon>Magnoliopsida</taxon>
        <taxon>Liliopsida</taxon>
        <taxon>Asparagales</taxon>
        <taxon>Asparagaceae</taxon>
        <taxon>Asparagoideae</taxon>
        <taxon>Asparagus</taxon>
    </lineage>
</organism>
<dbReference type="InterPro" id="IPR036047">
    <property type="entry name" value="F-box-like_dom_sf"/>
</dbReference>
<dbReference type="Proteomes" id="UP000243459">
    <property type="component" value="Chromosome 3"/>
</dbReference>
<dbReference type="InterPro" id="IPR001810">
    <property type="entry name" value="F-box_dom"/>
</dbReference>
<feature type="domain" description="F-box" evidence="3">
    <location>
        <begin position="21"/>
        <end position="66"/>
    </location>
</feature>
<evidence type="ECO:0000259" key="3">
    <source>
        <dbReference type="PROSITE" id="PS50181"/>
    </source>
</evidence>
<evidence type="ECO:0000256" key="1">
    <source>
        <dbReference type="ARBA" id="ARBA00022737"/>
    </source>
</evidence>
<dbReference type="SUPFAM" id="SSF50965">
    <property type="entry name" value="Galactose oxidase, central domain"/>
    <property type="match status" value="1"/>
</dbReference>
<evidence type="ECO:0000256" key="2">
    <source>
        <dbReference type="SAM" id="MobiDB-lite"/>
    </source>
</evidence>
<gene>
    <name evidence="4" type="ORF">A4U43_C03F13930</name>
</gene>
<protein>
    <recommendedName>
        <fullName evidence="3">F-box domain-containing protein</fullName>
    </recommendedName>
</protein>
<keyword evidence="1" id="KW-0677">Repeat</keyword>
<dbReference type="InterPro" id="IPR050796">
    <property type="entry name" value="SCF_F-box_component"/>
</dbReference>
<dbReference type="InterPro" id="IPR005174">
    <property type="entry name" value="KIB1-4_b-propeller"/>
</dbReference>
<dbReference type="OrthoDB" id="2095648at2759"/>
<dbReference type="OMA" id="PAMSHEW"/>
<keyword evidence="5" id="KW-1185">Reference proteome</keyword>
<sequence>MDATKSLKRKSPDSSSSSISPFPFNELNQDLLEKVLSRLPPSSFFRLRSVCKSWNNISSSTTFHLACSEVQSRDPWFLMVGQDLNQSIVFDTSDGSWKNLTYPNFLQQTQFSKSIPVASSGGLVCFRSSTGLFVVCNPIAGACFEIPNSGQACEGKTLNAIAMSSSTKNLSSYRIVQVLGEFPNLSVRVFDSEKKQWENEFLLRKSNVGSVEDEPETMYFLSKAGDVVATNMQRSPSKQYSSVLIKEANDEEVVYFLSQSGTVLACNLALKTFNEYPRLLPIYFEYSIDVVECNGELLVIVLSDFLETASLRIWKFSKEEKSWLQVAAMPPSLSHDFFGKKADINCVGFGSSILICISSSEFSSYVMFNLVDNEWVELPKCFVNGRAKEFMSAFSFEPRIEISV</sequence>
<dbReference type="FunFam" id="1.20.1280.50:FF:000008">
    <property type="entry name" value="F-box only protein 6"/>
    <property type="match status" value="1"/>
</dbReference>
<dbReference type="SUPFAM" id="SSF81383">
    <property type="entry name" value="F-box domain"/>
    <property type="match status" value="1"/>
</dbReference>
<dbReference type="PROSITE" id="PS50181">
    <property type="entry name" value="FBOX"/>
    <property type="match status" value="1"/>
</dbReference>
<dbReference type="Pfam" id="PF00646">
    <property type="entry name" value="F-box"/>
    <property type="match status" value="1"/>
</dbReference>
<dbReference type="CDD" id="cd22157">
    <property type="entry name" value="F-box_AtFBW1-like"/>
    <property type="match status" value="1"/>
</dbReference>
<evidence type="ECO:0000313" key="4">
    <source>
        <dbReference type="EMBL" id="ONK75155.1"/>
    </source>
</evidence>
<dbReference type="Gramene" id="ONK75155">
    <property type="protein sequence ID" value="ONK75155"/>
    <property type="gene ID" value="A4U43_C03F13930"/>
</dbReference>
<reference evidence="5" key="1">
    <citation type="journal article" date="2017" name="Nat. Commun.">
        <title>The asparagus genome sheds light on the origin and evolution of a young Y chromosome.</title>
        <authorList>
            <person name="Harkess A."/>
            <person name="Zhou J."/>
            <person name="Xu C."/>
            <person name="Bowers J.E."/>
            <person name="Van der Hulst R."/>
            <person name="Ayyampalayam S."/>
            <person name="Mercati F."/>
            <person name="Riccardi P."/>
            <person name="McKain M.R."/>
            <person name="Kakrana A."/>
            <person name="Tang H."/>
            <person name="Ray J."/>
            <person name="Groenendijk J."/>
            <person name="Arikit S."/>
            <person name="Mathioni S.M."/>
            <person name="Nakano M."/>
            <person name="Shan H."/>
            <person name="Telgmann-Rauber A."/>
            <person name="Kanno A."/>
            <person name="Yue Z."/>
            <person name="Chen H."/>
            <person name="Li W."/>
            <person name="Chen Y."/>
            <person name="Xu X."/>
            <person name="Zhang Y."/>
            <person name="Luo S."/>
            <person name="Chen H."/>
            <person name="Gao J."/>
            <person name="Mao Z."/>
            <person name="Pires J.C."/>
            <person name="Luo M."/>
            <person name="Kudrna D."/>
            <person name="Wing R.A."/>
            <person name="Meyers B.C."/>
            <person name="Yi K."/>
            <person name="Kong H."/>
            <person name="Lavrijsen P."/>
            <person name="Sunseri F."/>
            <person name="Falavigna A."/>
            <person name="Ye Y."/>
            <person name="Leebens-Mack J.H."/>
            <person name="Chen G."/>
        </authorList>
    </citation>
    <scope>NUCLEOTIDE SEQUENCE [LARGE SCALE GENOMIC DNA]</scope>
    <source>
        <strain evidence="5">cv. DH0086</strain>
    </source>
</reference>
<dbReference type="Gene3D" id="1.20.1280.50">
    <property type="match status" value="1"/>
</dbReference>
<name>A0A5P1F9W8_ASPOF</name>
<evidence type="ECO:0000313" key="5">
    <source>
        <dbReference type="Proteomes" id="UP000243459"/>
    </source>
</evidence>
<dbReference type="InterPro" id="IPR011043">
    <property type="entry name" value="Gal_Oxase/kelch_b-propeller"/>
</dbReference>
<proteinExistence type="predicted"/>
<dbReference type="Pfam" id="PF03478">
    <property type="entry name" value="Beta-prop_KIB1-4"/>
    <property type="match status" value="1"/>
</dbReference>
<dbReference type="EMBL" id="CM007383">
    <property type="protein sequence ID" value="ONK75155.1"/>
    <property type="molecule type" value="Genomic_DNA"/>
</dbReference>
<dbReference type="PANTHER" id="PTHR31672:SF7">
    <property type="entry name" value="F-BOX DOMAIN-CONTAINING PROTEIN"/>
    <property type="match status" value="1"/>
</dbReference>